<accession>A0A0F9EZ23</accession>
<protein>
    <submittedName>
        <fullName evidence="1">Uncharacterized protein</fullName>
    </submittedName>
</protein>
<comment type="caution">
    <text evidence="1">The sequence shown here is derived from an EMBL/GenBank/DDBJ whole genome shotgun (WGS) entry which is preliminary data.</text>
</comment>
<sequence>MSDKMRWRYGETNPVVAAVDSETVIEIGDLLWQDVDDAKPASMLPEPDVLDFRQLFANNFLGVAMSRSRSGDITTMRLATTGVFEFDCFEGAFELDDLIGVDYELQADHPDSDHRSETCRIFNQQVTKVADSKYAIGRVARREASATTRVLIDIRSTVMTGGVEGSSRSGV</sequence>
<organism evidence="1">
    <name type="scientific">marine sediment metagenome</name>
    <dbReference type="NCBI Taxonomy" id="412755"/>
    <lineage>
        <taxon>unclassified sequences</taxon>
        <taxon>metagenomes</taxon>
        <taxon>ecological metagenomes</taxon>
    </lineage>
</organism>
<evidence type="ECO:0000313" key="1">
    <source>
        <dbReference type="EMBL" id="KKL29068.1"/>
    </source>
</evidence>
<name>A0A0F9EZ23_9ZZZZ</name>
<proteinExistence type="predicted"/>
<gene>
    <name evidence="1" type="ORF">LCGC14_2368830</name>
</gene>
<reference evidence="1" key="1">
    <citation type="journal article" date="2015" name="Nature">
        <title>Complex archaea that bridge the gap between prokaryotes and eukaryotes.</title>
        <authorList>
            <person name="Spang A."/>
            <person name="Saw J.H."/>
            <person name="Jorgensen S.L."/>
            <person name="Zaremba-Niedzwiedzka K."/>
            <person name="Martijn J."/>
            <person name="Lind A.E."/>
            <person name="van Eijk R."/>
            <person name="Schleper C."/>
            <person name="Guy L."/>
            <person name="Ettema T.J."/>
        </authorList>
    </citation>
    <scope>NUCLEOTIDE SEQUENCE</scope>
</reference>
<dbReference type="AlphaFoldDB" id="A0A0F9EZ23"/>
<dbReference type="EMBL" id="LAZR01034873">
    <property type="protein sequence ID" value="KKL29068.1"/>
    <property type="molecule type" value="Genomic_DNA"/>
</dbReference>